<gene>
    <name evidence="2" type="ORF">ACE1B6_20450</name>
</gene>
<comment type="similarity">
    <text evidence="1">Belongs to the phD/YefM antitoxin family.</text>
</comment>
<proteinExistence type="inferred from homology"/>
<name>A0ABV4YFM3_9CYAN</name>
<keyword evidence="3" id="KW-1185">Reference proteome</keyword>
<dbReference type="EMBL" id="JBHFNS010000077">
    <property type="protein sequence ID" value="MFB2937626.1"/>
    <property type="molecule type" value="Genomic_DNA"/>
</dbReference>
<dbReference type="SUPFAM" id="SSF143120">
    <property type="entry name" value="YefM-like"/>
    <property type="match status" value="1"/>
</dbReference>
<reference evidence="2 3" key="1">
    <citation type="submission" date="2024-09" db="EMBL/GenBank/DDBJ databases">
        <title>Floridaenema gen nov. (Aerosakkonemataceae, Aerosakkonematales ord. nov., Cyanobacteria) from benthic tropical and subtropical fresh waters, with the description of four new species.</title>
        <authorList>
            <person name="Moretto J.A."/>
            <person name="Berthold D.E."/>
            <person name="Lefler F.W."/>
            <person name="Huang I.-S."/>
            <person name="Laughinghouse H. IV."/>
        </authorList>
    </citation>
    <scope>NUCLEOTIDE SEQUENCE [LARGE SCALE GENOMIC DNA]</scope>
    <source>
        <strain evidence="2 3">BLCC-F154</strain>
    </source>
</reference>
<dbReference type="RefSeq" id="WP_413259113.1">
    <property type="nucleotide sequence ID" value="NZ_JBHFNS010000077.1"/>
</dbReference>
<evidence type="ECO:0000313" key="3">
    <source>
        <dbReference type="Proteomes" id="UP001576776"/>
    </source>
</evidence>
<protein>
    <recommendedName>
        <fullName evidence="4">Antitoxin</fullName>
    </recommendedName>
</protein>
<accession>A0ABV4YFM3</accession>
<sequence>MKTLEISTASQPLSTYVEEFSNEMVILTLHGKAIAVVTSLNNVDPESLPLSLNPDFMEIIQKSREEFKAGKKLSLDDIKREFL</sequence>
<dbReference type="InterPro" id="IPR036165">
    <property type="entry name" value="YefM-like_sf"/>
</dbReference>
<organism evidence="2 3">
    <name type="scientific">Floridaenema fluviatile BLCC-F154</name>
    <dbReference type="NCBI Taxonomy" id="3153640"/>
    <lineage>
        <taxon>Bacteria</taxon>
        <taxon>Bacillati</taxon>
        <taxon>Cyanobacteriota</taxon>
        <taxon>Cyanophyceae</taxon>
        <taxon>Oscillatoriophycideae</taxon>
        <taxon>Aerosakkonematales</taxon>
        <taxon>Aerosakkonemataceae</taxon>
        <taxon>Floridanema</taxon>
        <taxon>Floridanema fluviatile</taxon>
    </lineage>
</organism>
<evidence type="ECO:0000256" key="1">
    <source>
        <dbReference type="ARBA" id="ARBA00009981"/>
    </source>
</evidence>
<dbReference type="Proteomes" id="UP001576776">
    <property type="component" value="Unassembled WGS sequence"/>
</dbReference>
<evidence type="ECO:0000313" key="2">
    <source>
        <dbReference type="EMBL" id="MFB2937626.1"/>
    </source>
</evidence>
<evidence type="ECO:0008006" key="4">
    <source>
        <dbReference type="Google" id="ProtNLM"/>
    </source>
</evidence>
<comment type="caution">
    <text evidence="2">The sequence shown here is derived from an EMBL/GenBank/DDBJ whole genome shotgun (WGS) entry which is preliminary data.</text>
</comment>